<evidence type="ECO:0000313" key="9">
    <source>
        <dbReference type="EMBL" id="KAK2151725.1"/>
    </source>
</evidence>
<dbReference type="GO" id="GO:0005886">
    <property type="term" value="C:plasma membrane"/>
    <property type="evidence" value="ECO:0007669"/>
    <property type="project" value="TreeGrafter"/>
</dbReference>
<comment type="caution">
    <text evidence="9">The sequence shown here is derived from an EMBL/GenBank/DDBJ whole genome shotgun (WGS) entry which is preliminary data.</text>
</comment>
<evidence type="ECO:0008006" key="11">
    <source>
        <dbReference type="Google" id="ProtNLM"/>
    </source>
</evidence>
<dbReference type="InterPro" id="IPR050799">
    <property type="entry name" value="ZIP_Transporter"/>
</dbReference>
<evidence type="ECO:0000256" key="6">
    <source>
        <dbReference type="SAM" id="MobiDB-lite"/>
    </source>
</evidence>
<organism evidence="9 10">
    <name type="scientific">Paralvinella palmiformis</name>
    <dbReference type="NCBI Taxonomy" id="53620"/>
    <lineage>
        <taxon>Eukaryota</taxon>
        <taxon>Metazoa</taxon>
        <taxon>Spiralia</taxon>
        <taxon>Lophotrochozoa</taxon>
        <taxon>Annelida</taxon>
        <taxon>Polychaeta</taxon>
        <taxon>Sedentaria</taxon>
        <taxon>Canalipalpata</taxon>
        <taxon>Terebellida</taxon>
        <taxon>Terebelliformia</taxon>
        <taxon>Alvinellidae</taxon>
        <taxon>Paralvinella</taxon>
    </lineage>
</organism>
<feature type="transmembrane region" description="Helical" evidence="7">
    <location>
        <begin position="366"/>
        <end position="388"/>
    </location>
</feature>
<feature type="transmembrane region" description="Helical" evidence="7">
    <location>
        <begin position="410"/>
        <end position="431"/>
    </location>
</feature>
<feature type="region of interest" description="Disordered" evidence="6">
    <location>
        <begin position="99"/>
        <end position="205"/>
    </location>
</feature>
<accession>A0AAD9JGG3</accession>
<evidence type="ECO:0000256" key="2">
    <source>
        <dbReference type="ARBA" id="ARBA00006939"/>
    </source>
</evidence>
<dbReference type="PANTHER" id="PTHR12191">
    <property type="entry name" value="SOLUTE CARRIER FAMILY 39"/>
    <property type="match status" value="1"/>
</dbReference>
<dbReference type="GO" id="GO:0140410">
    <property type="term" value="F:monoatomic cation:bicarbonate symporter activity"/>
    <property type="evidence" value="ECO:0007669"/>
    <property type="project" value="TreeGrafter"/>
</dbReference>
<feature type="signal peptide" evidence="8">
    <location>
        <begin position="1"/>
        <end position="20"/>
    </location>
</feature>
<feature type="compositionally biased region" description="Basic and acidic residues" evidence="6">
    <location>
        <begin position="150"/>
        <end position="162"/>
    </location>
</feature>
<feature type="transmembrane region" description="Helical" evidence="7">
    <location>
        <begin position="334"/>
        <end position="359"/>
    </location>
</feature>
<evidence type="ECO:0000256" key="3">
    <source>
        <dbReference type="ARBA" id="ARBA00022692"/>
    </source>
</evidence>
<sequence>MNVLPALAFAVCLAIGQVRPSDDDLLGQNGKDGETVDPETWQEREARIYIRKIFERYGQDGLLSFEGFEHLMEGLGLGNIVISDHGVAAHKITDKFRSLHPDHNHGITAADGSSASEDSRSDEDSSSADEDGSLKGVVYHHVDKHHHHNHRDEVRNVSRPIDESSEDDGVVKRSLPQHPEHDHDSMDSKVGVNTSTRKTPPTHGSLDLCLSPQEILQMYKIQTNSTISVFSFINLCPAILYQIEHEACHMIQHNDHGSHASDDDHLRLFHSGQDHEHVSEHDYEYDPEHDPEHDHVHYYHHHHHYYNPTFGNNHKAQVVVQCAVDPKDLGSNPVWGYAILSVTAISLVGLVCVAVVPVMNRMMYDYLVNFLVALAVGTLTGDALLHLIPHSLVTHSHEEDEEANRRKNEAIYKGCVVLGGIYLFFITERMMTIVTDLRKKRQNEKERDKSSNTWTEMSDYEGGDSNIGERLSRHGERINSCQNFTRDYSTQISGQVIAEENIDELKKLQECDDHHHCNQDPDDVTIMMSKNDNSHKGHGHGDEAPKTISSIAWMVIMGDGLHNFTDGLAIGAAFGASLTVGLSTSIAVFCHELPHELGDFAVLLKAGMSVRLALFYNIVSSILCFIGLVIGVAIGNISSAGSWIFALTAGIFLYISLVDMLPEIAIAESIKSQRKCCHLLLQILGISTGVAIMLVIALFESDIKIG</sequence>
<dbReference type="InterPro" id="IPR003689">
    <property type="entry name" value="ZIP"/>
</dbReference>
<reference evidence="9" key="1">
    <citation type="journal article" date="2023" name="Mol. Biol. Evol.">
        <title>Third-Generation Sequencing Reveals the Adaptive Role of the Epigenome in Three Deep-Sea Polychaetes.</title>
        <authorList>
            <person name="Perez M."/>
            <person name="Aroh O."/>
            <person name="Sun Y."/>
            <person name="Lan Y."/>
            <person name="Juniper S.K."/>
            <person name="Young C.R."/>
            <person name="Angers B."/>
            <person name="Qian P.Y."/>
        </authorList>
    </citation>
    <scope>NUCLEOTIDE SEQUENCE</scope>
    <source>
        <strain evidence="9">P08H-3</strain>
    </source>
</reference>
<proteinExistence type="inferred from homology"/>
<keyword evidence="4 7" id="KW-1133">Transmembrane helix</keyword>
<keyword evidence="3 7" id="KW-0812">Transmembrane</keyword>
<evidence type="ECO:0000256" key="7">
    <source>
        <dbReference type="SAM" id="Phobius"/>
    </source>
</evidence>
<dbReference type="AlphaFoldDB" id="A0AAD9JGG3"/>
<evidence type="ECO:0000256" key="8">
    <source>
        <dbReference type="SAM" id="SignalP"/>
    </source>
</evidence>
<dbReference type="GO" id="GO:0005385">
    <property type="term" value="F:zinc ion transmembrane transporter activity"/>
    <property type="evidence" value="ECO:0007669"/>
    <property type="project" value="TreeGrafter"/>
</dbReference>
<evidence type="ECO:0000313" key="10">
    <source>
        <dbReference type="Proteomes" id="UP001208570"/>
    </source>
</evidence>
<evidence type="ECO:0000256" key="4">
    <source>
        <dbReference type="ARBA" id="ARBA00022989"/>
    </source>
</evidence>
<keyword evidence="10" id="KW-1185">Reference proteome</keyword>
<comment type="subcellular location">
    <subcellularLocation>
        <location evidence="1">Membrane</location>
        <topology evidence="1">Multi-pass membrane protein</topology>
    </subcellularLocation>
</comment>
<keyword evidence="5 7" id="KW-0472">Membrane</keyword>
<dbReference type="EMBL" id="JAODUP010000353">
    <property type="protein sequence ID" value="KAK2151725.1"/>
    <property type="molecule type" value="Genomic_DNA"/>
</dbReference>
<feature type="transmembrane region" description="Helical" evidence="7">
    <location>
        <begin position="679"/>
        <end position="699"/>
    </location>
</feature>
<protein>
    <recommendedName>
        <fullName evidence="11">Zinc transporter ZIP10</fullName>
    </recommendedName>
</protein>
<feature type="transmembrane region" description="Helical" evidence="7">
    <location>
        <begin position="614"/>
        <end position="634"/>
    </location>
</feature>
<keyword evidence="8" id="KW-0732">Signal</keyword>
<evidence type="ECO:0000256" key="5">
    <source>
        <dbReference type="ARBA" id="ARBA00023136"/>
    </source>
</evidence>
<feature type="region of interest" description="Disordered" evidence="6">
    <location>
        <begin position="439"/>
        <end position="469"/>
    </location>
</feature>
<comment type="similarity">
    <text evidence="2">Belongs to the ZIP transporter (TC 2.A.5) family.</text>
</comment>
<name>A0AAD9JGG3_9ANNE</name>
<feature type="chain" id="PRO_5042188164" description="Zinc transporter ZIP10" evidence="8">
    <location>
        <begin position="21"/>
        <end position="706"/>
    </location>
</feature>
<dbReference type="GO" id="GO:0030003">
    <property type="term" value="P:intracellular monoatomic cation homeostasis"/>
    <property type="evidence" value="ECO:0007669"/>
    <property type="project" value="TreeGrafter"/>
</dbReference>
<feature type="compositionally biased region" description="Basic and acidic residues" evidence="6">
    <location>
        <begin position="178"/>
        <end position="187"/>
    </location>
</feature>
<dbReference type="GO" id="GO:0071578">
    <property type="term" value="P:zinc ion import across plasma membrane"/>
    <property type="evidence" value="ECO:0007669"/>
    <property type="project" value="TreeGrafter"/>
</dbReference>
<dbReference type="Proteomes" id="UP001208570">
    <property type="component" value="Unassembled WGS sequence"/>
</dbReference>
<feature type="transmembrane region" description="Helical" evidence="7">
    <location>
        <begin position="640"/>
        <end position="658"/>
    </location>
</feature>
<gene>
    <name evidence="9" type="ORF">LSH36_353g03007</name>
</gene>
<evidence type="ECO:0000256" key="1">
    <source>
        <dbReference type="ARBA" id="ARBA00004141"/>
    </source>
</evidence>
<dbReference type="PANTHER" id="PTHR12191:SF37">
    <property type="entry name" value="ZINC TRANSPORTER FOI"/>
    <property type="match status" value="1"/>
</dbReference>
<dbReference type="Pfam" id="PF02535">
    <property type="entry name" value="Zip"/>
    <property type="match status" value="1"/>
</dbReference>